<name>A0A1V8ZYW0_SACPI</name>
<accession>A0A1V8ZYW0</accession>
<evidence type="ECO:0000313" key="2">
    <source>
        <dbReference type="Proteomes" id="UP000192591"/>
    </source>
</evidence>
<comment type="caution">
    <text evidence="1">The sequence shown here is derived from an EMBL/GenBank/DDBJ whole genome shotgun (WGS) entry which is preliminary data.</text>
</comment>
<keyword evidence="2" id="KW-1185">Reference proteome</keyword>
<dbReference type="EMBL" id="MWIH01000008">
    <property type="protein sequence ID" value="OQO89933.1"/>
    <property type="molecule type" value="Genomic_DNA"/>
</dbReference>
<reference evidence="1 2" key="1">
    <citation type="submission" date="2017-02" db="EMBL/GenBank/DDBJ databases">
        <title>Draft genome of Saccharomonospora sp. 154.</title>
        <authorList>
            <person name="Alonso-Carmona G.S."/>
            <person name="De La Haba R."/>
            <person name="Vera-Gargallo B."/>
            <person name="Sandoval-Trujillo A.H."/>
            <person name="Ramirez-Duran N."/>
            <person name="Ventosa A."/>
        </authorList>
    </citation>
    <scope>NUCLEOTIDE SEQUENCE [LARGE SCALE GENOMIC DNA]</scope>
    <source>
        <strain evidence="1 2">LRS4.154</strain>
    </source>
</reference>
<protein>
    <submittedName>
        <fullName evidence="1">Uncharacterized protein</fullName>
    </submittedName>
</protein>
<evidence type="ECO:0000313" key="1">
    <source>
        <dbReference type="EMBL" id="OQO89933.1"/>
    </source>
</evidence>
<dbReference type="Proteomes" id="UP000192591">
    <property type="component" value="Unassembled WGS sequence"/>
</dbReference>
<sequence>MLALLEYEGQVCSGCGGWLPETAAPEAEGRYVAHPPHRCHRCDAVQRKQREYHKADVPDALRGWPVELKS</sequence>
<dbReference type="RefSeq" id="WP_081194212.1">
    <property type="nucleotide sequence ID" value="NZ_MWIH01000008.1"/>
</dbReference>
<dbReference type="AlphaFoldDB" id="A0A1V8ZYW0"/>
<gene>
    <name evidence="1" type="ORF">B1813_19020</name>
</gene>
<proteinExistence type="predicted"/>
<dbReference type="STRING" id="1962155.B1813_19020"/>
<organism evidence="1 2">
    <name type="scientific">Saccharomonospora piscinae</name>
    <dbReference type="NCBI Taxonomy" id="687388"/>
    <lineage>
        <taxon>Bacteria</taxon>
        <taxon>Bacillati</taxon>
        <taxon>Actinomycetota</taxon>
        <taxon>Actinomycetes</taxon>
        <taxon>Pseudonocardiales</taxon>
        <taxon>Pseudonocardiaceae</taxon>
        <taxon>Saccharomonospora</taxon>
    </lineage>
</organism>